<accession>A0A6V7PEF9</accession>
<organism evidence="2">
    <name type="scientific">Ananas comosus var. bracteatus</name>
    <name type="common">red pineapple</name>
    <dbReference type="NCBI Taxonomy" id="296719"/>
    <lineage>
        <taxon>Eukaryota</taxon>
        <taxon>Viridiplantae</taxon>
        <taxon>Streptophyta</taxon>
        <taxon>Embryophyta</taxon>
        <taxon>Tracheophyta</taxon>
        <taxon>Spermatophyta</taxon>
        <taxon>Magnoliopsida</taxon>
        <taxon>Liliopsida</taxon>
        <taxon>Poales</taxon>
        <taxon>Bromeliaceae</taxon>
        <taxon>Bromelioideae</taxon>
        <taxon>Ananas</taxon>
    </lineage>
</organism>
<reference evidence="2" key="1">
    <citation type="submission" date="2020-07" db="EMBL/GenBank/DDBJ databases">
        <authorList>
            <person name="Lin J."/>
        </authorList>
    </citation>
    <scope>NUCLEOTIDE SEQUENCE</scope>
</reference>
<dbReference type="AlphaFoldDB" id="A0A6V7PEF9"/>
<proteinExistence type="predicted"/>
<evidence type="ECO:0000313" key="2">
    <source>
        <dbReference type="EMBL" id="CAD1829260.1"/>
    </source>
</evidence>
<name>A0A6V7PEF9_ANACO</name>
<dbReference type="EMBL" id="LR862147">
    <property type="protein sequence ID" value="CAD1829260.1"/>
    <property type="molecule type" value="Genomic_DNA"/>
</dbReference>
<protein>
    <submittedName>
        <fullName evidence="2">Uncharacterized protein</fullName>
    </submittedName>
</protein>
<evidence type="ECO:0000256" key="1">
    <source>
        <dbReference type="SAM" id="MobiDB-lite"/>
    </source>
</evidence>
<feature type="compositionally biased region" description="Low complexity" evidence="1">
    <location>
        <begin position="87"/>
        <end position="103"/>
    </location>
</feature>
<gene>
    <name evidence="2" type="ORF">CB5_LOCUS12471</name>
</gene>
<sequence>MRNCAILDEMVQNWAQWRKIGRNGAILDELVQFWAKFAPFLLLLLFSLRFACQWRTWAGSTTSNPARSVSGCPSRWSPRTTTAQLPRASRTSASCSASIGSTSHCYAPPRSRSRTTAPGRYSMTCRRHRSRSMPTLYRP</sequence>
<feature type="region of interest" description="Disordered" evidence="1">
    <location>
        <begin position="59"/>
        <end position="139"/>
    </location>
</feature>